<sequence length="41" mass="4918">MPAKNHLNILDNASFHKKEEYLENNLILLFFVFVFSSFWSL</sequence>
<keyword evidence="1" id="KW-0812">Transmembrane</keyword>
<keyword evidence="1" id="KW-1133">Transmembrane helix</keyword>
<dbReference type="AlphaFoldDB" id="A0A1J1JM59"/>
<proteinExistence type="predicted"/>
<organism evidence="2">
    <name type="scientific">Planktothrix agardhii</name>
    <name type="common">Oscillatoria agardhii</name>
    <dbReference type="NCBI Taxonomy" id="1160"/>
    <lineage>
        <taxon>Bacteria</taxon>
        <taxon>Bacillati</taxon>
        <taxon>Cyanobacteriota</taxon>
        <taxon>Cyanophyceae</taxon>
        <taxon>Oscillatoriophycideae</taxon>
        <taxon>Oscillatoriales</taxon>
        <taxon>Microcoleaceae</taxon>
        <taxon>Planktothrix</taxon>
    </lineage>
</organism>
<keyword evidence="1" id="KW-0472">Membrane</keyword>
<feature type="transmembrane region" description="Helical" evidence="1">
    <location>
        <begin position="21"/>
        <end position="39"/>
    </location>
</feature>
<accession>A0A1J1JM59</accession>
<reference evidence="2" key="1">
    <citation type="submission" date="2015-09" db="EMBL/GenBank/DDBJ databases">
        <authorList>
            <person name="Jackson K.R."/>
            <person name="Lunt B.L."/>
            <person name="Fisher J.N.B."/>
            <person name="Gardner A.V."/>
            <person name="Bailey M.E."/>
            <person name="Deus L.M."/>
            <person name="Earl A.S."/>
            <person name="Gibby P.D."/>
            <person name="Hartmann K.A."/>
            <person name="Liu J.E."/>
            <person name="Manci A.M."/>
            <person name="Nielsen D.A."/>
            <person name="Solomon M.B."/>
            <person name="Breakwell D.P."/>
            <person name="Burnett S.H."/>
            <person name="Grose J.H."/>
        </authorList>
    </citation>
    <scope>NUCLEOTIDE SEQUENCE</scope>
    <source>
        <strain evidence="2">7805</strain>
    </source>
</reference>
<evidence type="ECO:0000256" key="1">
    <source>
        <dbReference type="SAM" id="Phobius"/>
    </source>
</evidence>
<gene>
    <name evidence="2" type="ORF">PLAM_4191</name>
</gene>
<evidence type="ECO:0000313" key="2">
    <source>
        <dbReference type="EMBL" id="CUM62157.1"/>
    </source>
</evidence>
<name>A0A1J1JM59_PLAAG</name>
<dbReference type="EMBL" id="LO018304">
    <property type="protein sequence ID" value="CUM62157.1"/>
    <property type="molecule type" value="Genomic_DNA"/>
</dbReference>
<protein>
    <submittedName>
        <fullName evidence="2">Uncharacterized protein</fullName>
    </submittedName>
</protein>